<accession>A0A699Z5E2</accession>
<evidence type="ECO:0000256" key="2">
    <source>
        <dbReference type="SAM" id="Phobius"/>
    </source>
</evidence>
<keyword evidence="2" id="KW-0472">Membrane</keyword>
<name>A0A699Z5E2_HAELA</name>
<proteinExistence type="predicted"/>
<feature type="region of interest" description="Disordered" evidence="1">
    <location>
        <begin position="56"/>
        <end position="81"/>
    </location>
</feature>
<dbReference type="Proteomes" id="UP000485058">
    <property type="component" value="Unassembled WGS sequence"/>
</dbReference>
<dbReference type="EMBL" id="BLLF01001128">
    <property type="protein sequence ID" value="GFH17311.1"/>
    <property type="molecule type" value="Genomic_DNA"/>
</dbReference>
<evidence type="ECO:0000313" key="4">
    <source>
        <dbReference type="Proteomes" id="UP000485058"/>
    </source>
</evidence>
<comment type="caution">
    <text evidence="3">The sequence shown here is derived from an EMBL/GenBank/DDBJ whole genome shotgun (WGS) entry which is preliminary data.</text>
</comment>
<keyword evidence="2" id="KW-0812">Transmembrane</keyword>
<organism evidence="3 4">
    <name type="scientific">Haematococcus lacustris</name>
    <name type="common">Green alga</name>
    <name type="synonym">Haematococcus pluvialis</name>
    <dbReference type="NCBI Taxonomy" id="44745"/>
    <lineage>
        <taxon>Eukaryota</taxon>
        <taxon>Viridiplantae</taxon>
        <taxon>Chlorophyta</taxon>
        <taxon>core chlorophytes</taxon>
        <taxon>Chlorophyceae</taxon>
        <taxon>CS clade</taxon>
        <taxon>Chlamydomonadales</taxon>
        <taxon>Haematococcaceae</taxon>
        <taxon>Haematococcus</taxon>
    </lineage>
</organism>
<evidence type="ECO:0000313" key="3">
    <source>
        <dbReference type="EMBL" id="GFH17311.1"/>
    </source>
</evidence>
<keyword evidence="4" id="KW-1185">Reference proteome</keyword>
<feature type="transmembrane region" description="Helical" evidence="2">
    <location>
        <begin position="23"/>
        <end position="45"/>
    </location>
</feature>
<reference evidence="3 4" key="1">
    <citation type="submission" date="2020-02" db="EMBL/GenBank/DDBJ databases">
        <title>Draft genome sequence of Haematococcus lacustris strain NIES-144.</title>
        <authorList>
            <person name="Morimoto D."/>
            <person name="Nakagawa S."/>
            <person name="Yoshida T."/>
            <person name="Sawayama S."/>
        </authorList>
    </citation>
    <scope>NUCLEOTIDE SEQUENCE [LARGE SCALE GENOMIC DNA]</scope>
    <source>
        <strain evidence="3 4">NIES-144</strain>
    </source>
</reference>
<protein>
    <submittedName>
        <fullName evidence="3">Uncharacterized protein</fullName>
    </submittedName>
</protein>
<evidence type="ECO:0000256" key="1">
    <source>
        <dbReference type="SAM" id="MobiDB-lite"/>
    </source>
</evidence>
<dbReference type="AlphaFoldDB" id="A0A699Z5E2"/>
<sequence>MPWRVGAAEVSSSQLSIRTPAELAYLSCPTFVLLLVLLLPLGLLLGGCGAPASYPHPGTAGRARASGRPPQRAVPGRVHDSSSFNCCKDVWVPEHRSGTGPQREGYWERAGTAASVLPA</sequence>
<keyword evidence="2" id="KW-1133">Transmembrane helix</keyword>
<gene>
    <name evidence="3" type="ORF">HaLaN_13919</name>
</gene>